<gene>
    <name evidence="3" type="ORF">FisN_20Lh187</name>
</gene>
<keyword evidence="1" id="KW-0378">Hydrolase</keyword>
<dbReference type="PANTHER" id="PTHR48081">
    <property type="entry name" value="AB HYDROLASE SUPERFAMILY PROTEIN C4A8.06C"/>
    <property type="match status" value="1"/>
</dbReference>
<sequence length="466" mass="52279">MKVFAFHPERPEQPLLTKKSFSLALSPPRAPPLGTAHRSLLASADDENLSEKPFVLSASEQQDVRTTQALARLQQHLFDQHTFLRKDDRRRRRLPHPHLTLVPTPGDRLTRYLSTILPLRLQNYTRDSGLFRCIVDHLVQASAPLMALTAPSSALRDFLYLTSVMRKHAYGDHPMQFIELYMSSERPVRNLVFFVHGGAWGSGMPWFYRLMAAPFVCCDRPDTAVAVIGYRTYPSSPTVDEQVEDCQLAANYLLQEYPDLCQGIITVMGHSSGAHVALLMLVEQAKEWMRKRKSAAREEAAVASFNVTNFVGLSGPYDISHHFDYEASRGVEELSPMKPVCGYSREAFRRNSPHLRLQHFLVNGGNEESLIGQCMPPNMALVHGMEDDTVPFTATGEAARVLRSCGITSCDELYVARTGHQDVVVQMMVGGPTQEVVMSWIREKEEASNEGMSTKFDPTLFAPSKL</sequence>
<comment type="caution">
    <text evidence="3">The sequence shown here is derived from an EMBL/GenBank/DDBJ whole genome shotgun (WGS) entry which is preliminary data.</text>
</comment>
<protein>
    <recommendedName>
        <fullName evidence="2">BD-FAE-like domain-containing protein</fullName>
    </recommendedName>
</protein>
<dbReference type="EMBL" id="BDSP01000283">
    <property type="protein sequence ID" value="GAX28884.1"/>
    <property type="molecule type" value="Genomic_DNA"/>
</dbReference>
<reference evidence="3 4" key="1">
    <citation type="journal article" date="2015" name="Plant Cell">
        <title>Oil accumulation by the oleaginous diatom Fistulifera solaris as revealed by the genome and transcriptome.</title>
        <authorList>
            <person name="Tanaka T."/>
            <person name="Maeda Y."/>
            <person name="Veluchamy A."/>
            <person name="Tanaka M."/>
            <person name="Abida H."/>
            <person name="Marechal E."/>
            <person name="Bowler C."/>
            <person name="Muto M."/>
            <person name="Sunaga Y."/>
            <person name="Tanaka M."/>
            <person name="Yoshino T."/>
            <person name="Taniguchi T."/>
            <person name="Fukuda Y."/>
            <person name="Nemoto M."/>
            <person name="Matsumoto M."/>
            <person name="Wong P.S."/>
            <person name="Aburatani S."/>
            <person name="Fujibuchi W."/>
        </authorList>
    </citation>
    <scope>NUCLEOTIDE SEQUENCE [LARGE SCALE GENOMIC DNA]</scope>
    <source>
        <strain evidence="3 4">JPCC DA0580</strain>
    </source>
</reference>
<evidence type="ECO:0000313" key="4">
    <source>
        <dbReference type="Proteomes" id="UP000198406"/>
    </source>
</evidence>
<dbReference type="Gene3D" id="3.40.50.1820">
    <property type="entry name" value="alpha/beta hydrolase"/>
    <property type="match status" value="1"/>
</dbReference>
<dbReference type="Proteomes" id="UP000198406">
    <property type="component" value="Unassembled WGS sequence"/>
</dbReference>
<name>A0A1Z5KRD0_FISSO</name>
<evidence type="ECO:0000313" key="3">
    <source>
        <dbReference type="EMBL" id="GAX28884.1"/>
    </source>
</evidence>
<dbReference type="InParanoid" id="A0A1Z5KRD0"/>
<dbReference type="SUPFAM" id="SSF53474">
    <property type="entry name" value="alpha/beta-Hydrolases"/>
    <property type="match status" value="1"/>
</dbReference>
<dbReference type="InterPro" id="IPR049492">
    <property type="entry name" value="BD-FAE-like_dom"/>
</dbReference>
<evidence type="ECO:0000259" key="2">
    <source>
        <dbReference type="Pfam" id="PF20434"/>
    </source>
</evidence>
<dbReference type="OrthoDB" id="6495301at2759"/>
<feature type="domain" description="BD-FAE-like" evidence="2">
    <location>
        <begin position="182"/>
        <end position="393"/>
    </location>
</feature>
<proteinExistence type="predicted"/>
<dbReference type="AlphaFoldDB" id="A0A1Z5KRD0"/>
<evidence type="ECO:0000256" key="1">
    <source>
        <dbReference type="ARBA" id="ARBA00022801"/>
    </source>
</evidence>
<keyword evidence="4" id="KW-1185">Reference proteome</keyword>
<accession>A0A1Z5KRD0</accession>
<organism evidence="3 4">
    <name type="scientific">Fistulifera solaris</name>
    <name type="common">Oleaginous diatom</name>
    <dbReference type="NCBI Taxonomy" id="1519565"/>
    <lineage>
        <taxon>Eukaryota</taxon>
        <taxon>Sar</taxon>
        <taxon>Stramenopiles</taxon>
        <taxon>Ochrophyta</taxon>
        <taxon>Bacillariophyta</taxon>
        <taxon>Bacillariophyceae</taxon>
        <taxon>Bacillariophycidae</taxon>
        <taxon>Naviculales</taxon>
        <taxon>Naviculaceae</taxon>
        <taxon>Fistulifera</taxon>
    </lineage>
</organism>
<dbReference type="PANTHER" id="PTHR48081:SF33">
    <property type="entry name" value="KYNURENINE FORMAMIDASE"/>
    <property type="match status" value="1"/>
</dbReference>
<dbReference type="GO" id="GO:0016787">
    <property type="term" value="F:hydrolase activity"/>
    <property type="evidence" value="ECO:0007669"/>
    <property type="project" value="UniProtKB-KW"/>
</dbReference>
<dbReference type="InterPro" id="IPR050300">
    <property type="entry name" value="GDXG_lipolytic_enzyme"/>
</dbReference>
<dbReference type="InterPro" id="IPR029058">
    <property type="entry name" value="AB_hydrolase_fold"/>
</dbReference>
<dbReference type="Pfam" id="PF20434">
    <property type="entry name" value="BD-FAE"/>
    <property type="match status" value="1"/>
</dbReference>